<keyword evidence="4" id="KW-1003">Cell membrane</keyword>
<evidence type="ECO:0000256" key="4">
    <source>
        <dbReference type="ARBA" id="ARBA00022475"/>
    </source>
</evidence>
<dbReference type="OrthoDB" id="9806285at2"/>
<dbReference type="PROSITE" id="PS00211">
    <property type="entry name" value="ABC_TRANSPORTER_1"/>
    <property type="match status" value="1"/>
</dbReference>
<feature type="domain" description="ABC transporter" evidence="8">
    <location>
        <begin position="8"/>
        <end position="269"/>
    </location>
</feature>
<dbReference type="Gene3D" id="3.40.50.300">
    <property type="entry name" value="P-loop containing nucleotide triphosphate hydrolases"/>
    <property type="match status" value="1"/>
</dbReference>
<keyword evidence="5" id="KW-0547">Nucleotide-binding</keyword>
<dbReference type="EMBL" id="SLUM01000009">
    <property type="protein sequence ID" value="TCL57752.1"/>
    <property type="molecule type" value="Genomic_DNA"/>
</dbReference>
<dbReference type="InterPro" id="IPR003439">
    <property type="entry name" value="ABC_transporter-like_ATP-bd"/>
</dbReference>
<evidence type="ECO:0000313" key="10">
    <source>
        <dbReference type="Proteomes" id="UP000295184"/>
    </source>
</evidence>
<dbReference type="Proteomes" id="UP000295184">
    <property type="component" value="Unassembled WGS sequence"/>
</dbReference>
<evidence type="ECO:0000313" key="9">
    <source>
        <dbReference type="EMBL" id="TCL57752.1"/>
    </source>
</evidence>
<dbReference type="RefSeq" id="WP_058963576.1">
    <property type="nucleotide sequence ID" value="NZ_CABKVM010000015.1"/>
</dbReference>
<evidence type="ECO:0000259" key="8">
    <source>
        <dbReference type="PROSITE" id="PS50893"/>
    </source>
</evidence>
<evidence type="ECO:0000256" key="2">
    <source>
        <dbReference type="ARBA" id="ARBA00005417"/>
    </source>
</evidence>
<dbReference type="NCBIfam" id="TIGR01727">
    <property type="entry name" value="oligo_HPY"/>
    <property type="match status" value="1"/>
</dbReference>
<dbReference type="InterPro" id="IPR050388">
    <property type="entry name" value="ABC_Ni/Peptide_Import"/>
</dbReference>
<dbReference type="GO" id="GO:0015833">
    <property type="term" value="P:peptide transport"/>
    <property type="evidence" value="ECO:0007669"/>
    <property type="project" value="InterPro"/>
</dbReference>
<dbReference type="GO" id="GO:0016887">
    <property type="term" value="F:ATP hydrolysis activity"/>
    <property type="evidence" value="ECO:0007669"/>
    <property type="project" value="InterPro"/>
</dbReference>
<evidence type="ECO:0000256" key="5">
    <source>
        <dbReference type="ARBA" id="ARBA00022741"/>
    </source>
</evidence>
<dbReference type="InterPro" id="IPR003593">
    <property type="entry name" value="AAA+_ATPase"/>
</dbReference>
<dbReference type="STRING" id="1650663.GCA_001486665_01097"/>
<accession>A0A4V6NGN1</accession>
<evidence type="ECO:0000256" key="3">
    <source>
        <dbReference type="ARBA" id="ARBA00022448"/>
    </source>
</evidence>
<organism evidence="9 10">
    <name type="scientific">Allofournierella massiliensis</name>
    <dbReference type="NCBI Taxonomy" id="1650663"/>
    <lineage>
        <taxon>Bacteria</taxon>
        <taxon>Bacillati</taxon>
        <taxon>Bacillota</taxon>
        <taxon>Clostridia</taxon>
        <taxon>Eubacteriales</taxon>
        <taxon>Oscillospiraceae</taxon>
        <taxon>Allofournierella</taxon>
    </lineage>
</organism>
<gene>
    <name evidence="9" type="ORF">EDD77_10926</name>
</gene>
<evidence type="ECO:0000256" key="1">
    <source>
        <dbReference type="ARBA" id="ARBA00004202"/>
    </source>
</evidence>
<proteinExistence type="inferred from homology"/>
<protein>
    <submittedName>
        <fullName evidence="9">Oligopeptide/dipeptide ABC transporter ATP-binding protein</fullName>
    </submittedName>
</protein>
<dbReference type="GO" id="GO:0005886">
    <property type="term" value="C:plasma membrane"/>
    <property type="evidence" value="ECO:0007669"/>
    <property type="project" value="UniProtKB-SubCell"/>
</dbReference>
<sequence>MDTKEIILDVKNLNTTFISDRKEIRIVKNVSFQLKRGTALAVVGESGCGKSVTMNSIMRFLGKNARVEADNIQYNALRDGKVTEYHLEKIKEPNGPEMRALRGPDMSMVFQDPMSSLNPVYKVGDQVAEGLIQHTGMKKKEARVKVLEMFRKLGIPDPEERIDNYPHQFSGGMKQRVVIAIAMICNPELIICDEPTTALDVTIQAQIMELLKDLQVKEGKSIVLITHNMGLVAEMADEVCVMYMGRVVEFGSLEDVFDRTSHPYTKALLRSVPVLGLADGQKLETIPGSTPNPANLKPGCEFADRCPECTAACREKDIPTFEISPGHRVRCLKYKNFPEVD</sequence>
<dbReference type="AlphaFoldDB" id="A0A4V6NGN1"/>
<dbReference type="InterPro" id="IPR013563">
    <property type="entry name" value="Oligopep_ABC_C"/>
</dbReference>
<dbReference type="InterPro" id="IPR017871">
    <property type="entry name" value="ABC_transporter-like_CS"/>
</dbReference>
<comment type="similarity">
    <text evidence="2">Belongs to the ABC transporter superfamily.</text>
</comment>
<dbReference type="PANTHER" id="PTHR43297:SF2">
    <property type="entry name" value="DIPEPTIDE TRANSPORT ATP-BINDING PROTEIN DPPD"/>
    <property type="match status" value="1"/>
</dbReference>
<keyword evidence="7" id="KW-0472">Membrane</keyword>
<dbReference type="InterPro" id="IPR027417">
    <property type="entry name" value="P-loop_NTPase"/>
</dbReference>
<evidence type="ECO:0000256" key="7">
    <source>
        <dbReference type="ARBA" id="ARBA00023136"/>
    </source>
</evidence>
<dbReference type="PROSITE" id="PS50893">
    <property type="entry name" value="ABC_TRANSPORTER_2"/>
    <property type="match status" value="1"/>
</dbReference>
<name>A0A4V6NGN1_9FIRM</name>
<keyword evidence="6 9" id="KW-0067">ATP-binding</keyword>
<dbReference type="Pfam" id="PF00005">
    <property type="entry name" value="ABC_tran"/>
    <property type="match status" value="1"/>
</dbReference>
<comment type="subcellular location">
    <subcellularLocation>
        <location evidence="1">Cell membrane</location>
        <topology evidence="1">Peripheral membrane protein</topology>
    </subcellularLocation>
</comment>
<evidence type="ECO:0000256" key="6">
    <source>
        <dbReference type="ARBA" id="ARBA00022840"/>
    </source>
</evidence>
<comment type="caution">
    <text evidence="9">The sequence shown here is derived from an EMBL/GenBank/DDBJ whole genome shotgun (WGS) entry which is preliminary data.</text>
</comment>
<dbReference type="SMART" id="SM00382">
    <property type="entry name" value="AAA"/>
    <property type="match status" value="1"/>
</dbReference>
<dbReference type="FunFam" id="3.40.50.300:FF:000016">
    <property type="entry name" value="Oligopeptide ABC transporter ATP-binding component"/>
    <property type="match status" value="1"/>
</dbReference>
<dbReference type="GO" id="GO:0005524">
    <property type="term" value="F:ATP binding"/>
    <property type="evidence" value="ECO:0007669"/>
    <property type="project" value="UniProtKB-KW"/>
</dbReference>
<dbReference type="Pfam" id="PF08352">
    <property type="entry name" value="oligo_HPY"/>
    <property type="match status" value="1"/>
</dbReference>
<dbReference type="PANTHER" id="PTHR43297">
    <property type="entry name" value="OLIGOPEPTIDE TRANSPORT ATP-BINDING PROTEIN APPD"/>
    <property type="match status" value="1"/>
</dbReference>
<keyword evidence="3" id="KW-0813">Transport</keyword>
<reference evidence="9 10" key="1">
    <citation type="submission" date="2019-03" db="EMBL/GenBank/DDBJ databases">
        <title>Genomic Encyclopedia of Type Strains, Phase IV (KMG-IV): sequencing the most valuable type-strain genomes for metagenomic binning, comparative biology and taxonomic classification.</title>
        <authorList>
            <person name="Goeker M."/>
        </authorList>
    </citation>
    <scope>NUCLEOTIDE SEQUENCE [LARGE SCALE GENOMIC DNA]</scope>
    <source>
        <strain evidence="9 10">DSM 100451</strain>
    </source>
</reference>
<dbReference type="CDD" id="cd03257">
    <property type="entry name" value="ABC_NikE_OppD_transporters"/>
    <property type="match status" value="1"/>
</dbReference>
<dbReference type="SUPFAM" id="SSF52540">
    <property type="entry name" value="P-loop containing nucleoside triphosphate hydrolases"/>
    <property type="match status" value="1"/>
</dbReference>